<evidence type="ECO:0000313" key="3">
    <source>
        <dbReference type="Proteomes" id="UP000003835"/>
    </source>
</evidence>
<reference evidence="2 3" key="1">
    <citation type="submission" date="2008-07" db="EMBL/GenBank/DDBJ databases">
        <authorList>
            <person name="Tandeau de Marsac N."/>
            <person name="Ferriera S."/>
            <person name="Johnson J."/>
            <person name="Kravitz S."/>
            <person name="Beeson K."/>
            <person name="Sutton G."/>
            <person name="Rogers Y.-H."/>
            <person name="Friedman R."/>
            <person name="Frazier M."/>
            <person name="Venter J.C."/>
        </authorList>
    </citation>
    <scope>NUCLEOTIDE SEQUENCE [LARGE SCALE GENOMIC DNA]</scope>
    <source>
        <strain evidence="2 3">PCC 7420</strain>
    </source>
</reference>
<protein>
    <submittedName>
        <fullName evidence="2">Uncharacterized protein</fullName>
    </submittedName>
</protein>
<dbReference type="AlphaFoldDB" id="B4W3W6"/>
<evidence type="ECO:0000256" key="1">
    <source>
        <dbReference type="SAM" id="MobiDB-lite"/>
    </source>
</evidence>
<proteinExistence type="predicted"/>
<dbReference type="HOGENOM" id="CLU_208980_0_0_3"/>
<sequence length="65" mass="6993">MEQKAKQHLVSPMEQKAKQHLVSPFLRGTEGGSNRGTEGGSNRGTEGGSNRGTLIDCTLLQRKAL</sequence>
<accession>B4W3W6</accession>
<keyword evidence="3" id="KW-1185">Reference proteome</keyword>
<feature type="region of interest" description="Disordered" evidence="1">
    <location>
        <begin position="1"/>
        <end position="54"/>
    </location>
</feature>
<organism evidence="2 3">
    <name type="scientific">Coleofasciculus chthonoplastes PCC 7420</name>
    <dbReference type="NCBI Taxonomy" id="118168"/>
    <lineage>
        <taxon>Bacteria</taxon>
        <taxon>Bacillati</taxon>
        <taxon>Cyanobacteriota</taxon>
        <taxon>Cyanophyceae</taxon>
        <taxon>Coleofasciculales</taxon>
        <taxon>Coleofasciculaceae</taxon>
        <taxon>Coleofasciculus</taxon>
    </lineage>
</organism>
<name>B4W3W6_9CYAN</name>
<dbReference type="Proteomes" id="UP000003835">
    <property type="component" value="Unassembled WGS sequence"/>
</dbReference>
<evidence type="ECO:0000313" key="2">
    <source>
        <dbReference type="EMBL" id="EDX71126.1"/>
    </source>
</evidence>
<feature type="compositionally biased region" description="Gly residues" evidence="1">
    <location>
        <begin position="29"/>
        <end position="50"/>
    </location>
</feature>
<gene>
    <name evidence="2" type="ORF">MC7420_4313</name>
</gene>
<dbReference type="EMBL" id="DS989876">
    <property type="protein sequence ID" value="EDX71126.1"/>
    <property type="molecule type" value="Genomic_DNA"/>
</dbReference>